<evidence type="ECO:0000313" key="2">
    <source>
        <dbReference type="Proteomes" id="UP000464314"/>
    </source>
</evidence>
<dbReference type="RefSeq" id="WP_161837998.1">
    <property type="nucleotide sequence ID" value="NZ_CP048000.1"/>
</dbReference>
<evidence type="ECO:0000313" key="1">
    <source>
        <dbReference type="EMBL" id="QHQ61171.1"/>
    </source>
</evidence>
<sequence>MITTFTDLILRVVLSYILSGFMGSVGIWLSWPIGWTIAALLSFRFYAKGIWKKML</sequence>
<evidence type="ECO:0008006" key="3">
    <source>
        <dbReference type="Google" id="ProtNLM"/>
    </source>
</evidence>
<keyword evidence="2" id="KW-1185">Reference proteome</keyword>
<reference evidence="1 2" key="1">
    <citation type="submission" date="2020-01" db="EMBL/GenBank/DDBJ databases">
        <title>Genome analysis of Anaerocolumna sp. CBA3638.</title>
        <authorList>
            <person name="Kim J."/>
            <person name="Roh S.W."/>
        </authorList>
    </citation>
    <scope>NUCLEOTIDE SEQUENCE [LARGE SCALE GENOMIC DNA]</scope>
    <source>
        <strain evidence="1 2">CBA3638</strain>
    </source>
</reference>
<protein>
    <recommendedName>
        <fullName evidence="3">MATE family efflux transporter</fullName>
    </recommendedName>
</protein>
<organism evidence="1 2">
    <name type="scientific">Anaerocolumna sedimenticola</name>
    <dbReference type="NCBI Taxonomy" id="2696063"/>
    <lineage>
        <taxon>Bacteria</taxon>
        <taxon>Bacillati</taxon>
        <taxon>Bacillota</taxon>
        <taxon>Clostridia</taxon>
        <taxon>Lachnospirales</taxon>
        <taxon>Lachnospiraceae</taxon>
        <taxon>Anaerocolumna</taxon>
    </lineage>
</organism>
<name>A0A6P1TMM2_9FIRM</name>
<proteinExistence type="predicted"/>
<gene>
    <name evidence="1" type="ORF">Ana3638_10630</name>
</gene>
<accession>A0A6P1TMM2</accession>
<dbReference type="AlphaFoldDB" id="A0A6P1TMM2"/>
<dbReference type="EMBL" id="CP048000">
    <property type="protein sequence ID" value="QHQ61171.1"/>
    <property type="molecule type" value="Genomic_DNA"/>
</dbReference>
<dbReference type="Proteomes" id="UP000464314">
    <property type="component" value="Chromosome"/>
</dbReference>
<dbReference type="KEGG" id="anr:Ana3638_10630"/>